<dbReference type="PANTHER" id="PTHR45914">
    <property type="entry name" value="TRANSCRIPTION FACTOR HEC3-RELATED"/>
    <property type="match status" value="1"/>
</dbReference>
<gene>
    <name evidence="6" type="ORF">GOP47_0019487</name>
</gene>
<dbReference type="SUPFAM" id="SSF47459">
    <property type="entry name" value="HLH, helix-loop-helix DNA-binding domain"/>
    <property type="match status" value="1"/>
</dbReference>
<dbReference type="InterPro" id="IPR045843">
    <property type="entry name" value="IND-like"/>
</dbReference>
<sequence length="85" mass="9817">MASKPRAKNSSIWTERQSVVARQRRGRIREKLQELRELVPDAESMDTAALLDEATLYVAFLQAEAHALGDGNRRIFQHVQQRRLM</sequence>
<keyword evidence="3" id="KW-0804">Transcription</keyword>
<dbReference type="Proteomes" id="UP000886520">
    <property type="component" value="Chromosome 19"/>
</dbReference>
<dbReference type="Pfam" id="PF00010">
    <property type="entry name" value="HLH"/>
    <property type="match status" value="1"/>
</dbReference>
<dbReference type="InterPro" id="IPR036638">
    <property type="entry name" value="HLH_DNA-bd_sf"/>
</dbReference>
<keyword evidence="4" id="KW-0539">Nucleus</keyword>
<dbReference type="GO" id="GO:0003700">
    <property type="term" value="F:DNA-binding transcription factor activity"/>
    <property type="evidence" value="ECO:0007669"/>
    <property type="project" value="InterPro"/>
</dbReference>
<evidence type="ECO:0000256" key="1">
    <source>
        <dbReference type="ARBA" id="ARBA00004123"/>
    </source>
</evidence>
<evidence type="ECO:0000256" key="2">
    <source>
        <dbReference type="ARBA" id="ARBA00023015"/>
    </source>
</evidence>
<evidence type="ECO:0000313" key="7">
    <source>
        <dbReference type="Proteomes" id="UP000886520"/>
    </source>
</evidence>
<dbReference type="GO" id="GO:0046983">
    <property type="term" value="F:protein dimerization activity"/>
    <property type="evidence" value="ECO:0007669"/>
    <property type="project" value="InterPro"/>
</dbReference>
<dbReference type="PROSITE" id="PS50888">
    <property type="entry name" value="BHLH"/>
    <property type="match status" value="1"/>
</dbReference>
<dbReference type="InterPro" id="IPR011598">
    <property type="entry name" value="bHLH_dom"/>
</dbReference>
<organism evidence="6 7">
    <name type="scientific">Adiantum capillus-veneris</name>
    <name type="common">Maidenhair fern</name>
    <dbReference type="NCBI Taxonomy" id="13818"/>
    <lineage>
        <taxon>Eukaryota</taxon>
        <taxon>Viridiplantae</taxon>
        <taxon>Streptophyta</taxon>
        <taxon>Embryophyta</taxon>
        <taxon>Tracheophyta</taxon>
        <taxon>Polypodiopsida</taxon>
        <taxon>Polypodiidae</taxon>
        <taxon>Polypodiales</taxon>
        <taxon>Pteridineae</taxon>
        <taxon>Pteridaceae</taxon>
        <taxon>Vittarioideae</taxon>
        <taxon>Adiantum</taxon>
    </lineage>
</organism>
<accession>A0A9D4Z8N7</accession>
<evidence type="ECO:0000259" key="5">
    <source>
        <dbReference type="PROSITE" id="PS50888"/>
    </source>
</evidence>
<dbReference type="OrthoDB" id="2017571at2759"/>
<comment type="subcellular location">
    <subcellularLocation>
        <location evidence="1">Nucleus</location>
    </subcellularLocation>
</comment>
<proteinExistence type="predicted"/>
<dbReference type="Gene3D" id="4.10.280.10">
    <property type="entry name" value="Helix-loop-helix DNA-binding domain"/>
    <property type="match status" value="1"/>
</dbReference>
<dbReference type="GO" id="GO:0005634">
    <property type="term" value="C:nucleus"/>
    <property type="evidence" value="ECO:0007669"/>
    <property type="project" value="UniProtKB-SubCell"/>
</dbReference>
<name>A0A9D4Z8N7_ADICA</name>
<dbReference type="PANTHER" id="PTHR45914:SF12">
    <property type="entry name" value="TRANSCRIPTION FACTOR BHLH87"/>
    <property type="match status" value="1"/>
</dbReference>
<dbReference type="AlphaFoldDB" id="A0A9D4Z8N7"/>
<protein>
    <recommendedName>
        <fullName evidence="5">BHLH domain-containing protein</fullName>
    </recommendedName>
</protein>
<dbReference type="SMART" id="SM00353">
    <property type="entry name" value="HLH"/>
    <property type="match status" value="1"/>
</dbReference>
<reference evidence="6" key="1">
    <citation type="submission" date="2021-01" db="EMBL/GenBank/DDBJ databases">
        <title>Adiantum capillus-veneris genome.</title>
        <authorList>
            <person name="Fang Y."/>
            <person name="Liao Q."/>
        </authorList>
    </citation>
    <scope>NUCLEOTIDE SEQUENCE</scope>
    <source>
        <strain evidence="6">H3</strain>
        <tissue evidence="6">Leaf</tissue>
    </source>
</reference>
<dbReference type="EMBL" id="JABFUD020000019">
    <property type="protein sequence ID" value="KAI5064792.1"/>
    <property type="molecule type" value="Genomic_DNA"/>
</dbReference>
<evidence type="ECO:0000256" key="3">
    <source>
        <dbReference type="ARBA" id="ARBA00023163"/>
    </source>
</evidence>
<feature type="domain" description="BHLH" evidence="5">
    <location>
        <begin position="12"/>
        <end position="61"/>
    </location>
</feature>
<evidence type="ECO:0000313" key="6">
    <source>
        <dbReference type="EMBL" id="KAI5064792.1"/>
    </source>
</evidence>
<keyword evidence="2" id="KW-0805">Transcription regulation</keyword>
<keyword evidence="7" id="KW-1185">Reference proteome</keyword>
<comment type="caution">
    <text evidence="6">The sequence shown here is derived from an EMBL/GenBank/DDBJ whole genome shotgun (WGS) entry which is preliminary data.</text>
</comment>
<evidence type="ECO:0000256" key="4">
    <source>
        <dbReference type="ARBA" id="ARBA00023242"/>
    </source>
</evidence>